<feature type="domain" description="C-type lectin" evidence="3">
    <location>
        <begin position="59"/>
        <end position="183"/>
    </location>
</feature>
<dbReference type="InterPro" id="IPR016186">
    <property type="entry name" value="C-type_lectin-like/link_sf"/>
</dbReference>
<dbReference type="CDD" id="cd00037">
    <property type="entry name" value="CLECT"/>
    <property type="match status" value="1"/>
</dbReference>
<dbReference type="KEGG" id="cvn:111109814"/>
<protein>
    <submittedName>
        <fullName evidence="5">Perlucin-like isoform X1</fullName>
    </submittedName>
</protein>
<dbReference type="SMART" id="SM00034">
    <property type="entry name" value="CLECT"/>
    <property type="match status" value="1"/>
</dbReference>
<dbReference type="SUPFAM" id="SSF56436">
    <property type="entry name" value="C-type lectin-like"/>
    <property type="match status" value="1"/>
</dbReference>
<dbReference type="PROSITE" id="PS00615">
    <property type="entry name" value="C_TYPE_LECTIN_1"/>
    <property type="match status" value="1"/>
</dbReference>
<keyword evidence="1" id="KW-1015">Disulfide bond</keyword>
<dbReference type="InterPro" id="IPR050111">
    <property type="entry name" value="C-type_lectin/snaclec_domain"/>
</dbReference>
<sequence length="201" mass="23404">MEMYDNRNFSFFPVSHFAEDKKLVIFTMFSWNHVLLLSFVLLIKECATQERCLEGFFHYDNACYFFSSHLSADWLEAGSFCKRFPGGDLVTIETQSENNFIKQQLLLMHDQKFYWTGGTDEFFEGHWVWISTMQKMSYTDWFPGNPSDSGSGEDCMEIIVGHSDQDTKWNDVGCSKKANFICEVPYVQCNLTNTCTCTMLY</sequence>
<keyword evidence="2" id="KW-0472">Membrane</keyword>
<dbReference type="InterPro" id="IPR001304">
    <property type="entry name" value="C-type_lectin-like"/>
</dbReference>
<dbReference type="AlphaFoldDB" id="A0A8B8BEF8"/>
<dbReference type="GeneID" id="111109814"/>
<feature type="transmembrane region" description="Helical" evidence="2">
    <location>
        <begin position="23"/>
        <end position="43"/>
    </location>
</feature>
<dbReference type="Gene3D" id="3.10.100.10">
    <property type="entry name" value="Mannose-Binding Protein A, subunit A"/>
    <property type="match status" value="1"/>
</dbReference>
<evidence type="ECO:0000256" key="1">
    <source>
        <dbReference type="ARBA" id="ARBA00023157"/>
    </source>
</evidence>
<dbReference type="Pfam" id="PF00059">
    <property type="entry name" value="Lectin_C"/>
    <property type="match status" value="1"/>
</dbReference>
<dbReference type="OrthoDB" id="6082360at2759"/>
<dbReference type="PANTHER" id="PTHR22803">
    <property type="entry name" value="MANNOSE, PHOSPHOLIPASE, LECTIN RECEPTOR RELATED"/>
    <property type="match status" value="1"/>
</dbReference>
<dbReference type="Proteomes" id="UP000694844">
    <property type="component" value="Chromosome 8"/>
</dbReference>
<accession>A0A8B8BEF8</accession>
<gene>
    <name evidence="5" type="primary">LOC111109814</name>
</gene>
<evidence type="ECO:0000259" key="3">
    <source>
        <dbReference type="PROSITE" id="PS50041"/>
    </source>
</evidence>
<reference evidence="5" key="1">
    <citation type="submission" date="2025-08" db="UniProtKB">
        <authorList>
            <consortium name="RefSeq"/>
        </authorList>
    </citation>
    <scope>IDENTIFICATION</scope>
    <source>
        <tissue evidence="5">Whole sample</tissue>
    </source>
</reference>
<dbReference type="RefSeq" id="XP_022301762.1">
    <property type="nucleotide sequence ID" value="XM_022446054.1"/>
</dbReference>
<evidence type="ECO:0000256" key="2">
    <source>
        <dbReference type="SAM" id="Phobius"/>
    </source>
</evidence>
<keyword evidence="2" id="KW-1133">Transmembrane helix</keyword>
<proteinExistence type="predicted"/>
<keyword evidence="4" id="KW-1185">Reference proteome</keyword>
<dbReference type="PROSITE" id="PS50041">
    <property type="entry name" value="C_TYPE_LECTIN_2"/>
    <property type="match status" value="1"/>
</dbReference>
<organism evidence="4 5">
    <name type="scientific">Crassostrea virginica</name>
    <name type="common">Eastern oyster</name>
    <dbReference type="NCBI Taxonomy" id="6565"/>
    <lineage>
        <taxon>Eukaryota</taxon>
        <taxon>Metazoa</taxon>
        <taxon>Spiralia</taxon>
        <taxon>Lophotrochozoa</taxon>
        <taxon>Mollusca</taxon>
        <taxon>Bivalvia</taxon>
        <taxon>Autobranchia</taxon>
        <taxon>Pteriomorphia</taxon>
        <taxon>Ostreida</taxon>
        <taxon>Ostreoidea</taxon>
        <taxon>Ostreidae</taxon>
        <taxon>Crassostrea</taxon>
    </lineage>
</organism>
<dbReference type="InterPro" id="IPR018378">
    <property type="entry name" value="C-type_lectin_CS"/>
</dbReference>
<dbReference type="InterPro" id="IPR016187">
    <property type="entry name" value="CTDL_fold"/>
</dbReference>
<evidence type="ECO:0000313" key="5">
    <source>
        <dbReference type="RefSeq" id="XP_022301762.1"/>
    </source>
</evidence>
<keyword evidence="2" id="KW-0812">Transmembrane</keyword>
<name>A0A8B8BEF8_CRAVI</name>
<evidence type="ECO:0000313" key="4">
    <source>
        <dbReference type="Proteomes" id="UP000694844"/>
    </source>
</evidence>